<dbReference type="GO" id="GO:0005829">
    <property type="term" value="C:cytosol"/>
    <property type="evidence" value="ECO:0007669"/>
    <property type="project" value="TreeGrafter"/>
</dbReference>
<dbReference type="GO" id="GO:1902388">
    <property type="term" value="F:ceramide 1-phosphate transfer activity"/>
    <property type="evidence" value="ECO:0007669"/>
    <property type="project" value="TreeGrafter"/>
</dbReference>
<dbReference type="Pfam" id="PF08718">
    <property type="entry name" value="GLTP"/>
    <property type="match status" value="1"/>
</dbReference>
<dbReference type="EMBL" id="JAVRRD010000013">
    <property type="protein sequence ID" value="KAK5052575.1"/>
    <property type="molecule type" value="Genomic_DNA"/>
</dbReference>
<dbReference type="GeneID" id="89970648"/>
<dbReference type="AlphaFoldDB" id="A0AAV9NAH4"/>
<comment type="caution">
    <text evidence="3">The sequence shown here is derived from an EMBL/GenBank/DDBJ whole genome shotgun (WGS) entry which is preliminary data.</text>
</comment>
<dbReference type="Gene3D" id="1.10.3520.10">
    <property type="entry name" value="Glycolipid transfer protein"/>
    <property type="match status" value="1"/>
</dbReference>
<dbReference type="GO" id="GO:0016020">
    <property type="term" value="C:membrane"/>
    <property type="evidence" value="ECO:0007669"/>
    <property type="project" value="TreeGrafter"/>
</dbReference>
<reference evidence="3 4" key="1">
    <citation type="submission" date="2023-08" db="EMBL/GenBank/DDBJ databases">
        <title>Black Yeasts Isolated from many extreme environments.</title>
        <authorList>
            <person name="Coleine C."/>
            <person name="Stajich J.E."/>
            <person name="Selbmann L."/>
        </authorList>
    </citation>
    <scope>NUCLEOTIDE SEQUENCE [LARGE SCALE GENOMIC DNA]</scope>
    <source>
        <strain evidence="3 4">CCFEE 5792</strain>
    </source>
</reference>
<keyword evidence="1" id="KW-0813">Transport</keyword>
<evidence type="ECO:0000256" key="1">
    <source>
        <dbReference type="ARBA" id="ARBA00022448"/>
    </source>
</evidence>
<keyword evidence="4" id="KW-1185">Reference proteome</keyword>
<proteinExistence type="predicted"/>
<dbReference type="PANTHER" id="PTHR10219">
    <property type="entry name" value="GLYCOLIPID TRANSFER PROTEIN-RELATED"/>
    <property type="match status" value="1"/>
</dbReference>
<evidence type="ECO:0000313" key="4">
    <source>
        <dbReference type="Proteomes" id="UP001358417"/>
    </source>
</evidence>
<feature type="domain" description="Glycolipid transfer protein" evidence="2">
    <location>
        <begin position="32"/>
        <end position="180"/>
    </location>
</feature>
<dbReference type="Proteomes" id="UP001358417">
    <property type="component" value="Unassembled WGS sequence"/>
</dbReference>
<organism evidence="3 4">
    <name type="scientific">Exophiala bonariae</name>
    <dbReference type="NCBI Taxonomy" id="1690606"/>
    <lineage>
        <taxon>Eukaryota</taxon>
        <taxon>Fungi</taxon>
        <taxon>Dikarya</taxon>
        <taxon>Ascomycota</taxon>
        <taxon>Pezizomycotina</taxon>
        <taxon>Eurotiomycetes</taxon>
        <taxon>Chaetothyriomycetidae</taxon>
        <taxon>Chaetothyriales</taxon>
        <taxon>Herpotrichiellaceae</taxon>
        <taxon>Exophiala</taxon>
    </lineage>
</organism>
<dbReference type="InterPro" id="IPR014830">
    <property type="entry name" value="Glycolipid_transfer_prot_dom"/>
</dbReference>
<sequence>MPPRTAIPVGQTWFDVHKTHFSDVPVSADQHVSTTEFLAATEATITIFDLLGSPVFAPIKHDMAFNIERVRTRQIQTSHPSSTLQHLVKDELVTQNHSATMGLTWLIRGLDFLAHALRSDLTQNKDVPVTERYPKRELRESFRDSYKVTLSPYHTVVIRPIFRAAMSAAPRRKDLFIRLSGQGTDPGTTVKAMESWLTGLEVIVTILKGFLASDEVQACVPEGMQ</sequence>
<evidence type="ECO:0000259" key="2">
    <source>
        <dbReference type="Pfam" id="PF08718"/>
    </source>
</evidence>
<dbReference type="InterPro" id="IPR036497">
    <property type="entry name" value="GLTP_sf"/>
</dbReference>
<dbReference type="SUPFAM" id="SSF110004">
    <property type="entry name" value="Glycolipid transfer protein, GLTP"/>
    <property type="match status" value="1"/>
</dbReference>
<dbReference type="PANTHER" id="PTHR10219:SF25">
    <property type="entry name" value="PLECKSTRIN HOMOLOGY DOMAIN-CONTAINING FAMILY A MEMBER 8"/>
    <property type="match status" value="1"/>
</dbReference>
<accession>A0AAV9NAH4</accession>
<evidence type="ECO:0000313" key="3">
    <source>
        <dbReference type="EMBL" id="KAK5052575.1"/>
    </source>
</evidence>
<name>A0AAV9NAH4_9EURO</name>
<dbReference type="FunFam" id="1.10.3520.10:FF:000001">
    <property type="entry name" value="Pleckstrin domain-containing family A member 8"/>
    <property type="match status" value="1"/>
</dbReference>
<dbReference type="GO" id="GO:1902387">
    <property type="term" value="F:ceramide 1-phosphate binding"/>
    <property type="evidence" value="ECO:0007669"/>
    <property type="project" value="TreeGrafter"/>
</dbReference>
<protein>
    <recommendedName>
        <fullName evidence="2">Glycolipid transfer protein domain-containing protein</fullName>
    </recommendedName>
</protein>
<gene>
    <name evidence="3" type="ORF">LTR84_002440</name>
</gene>
<dbReference type="RefSeq" id="XP_064706275.1">
    <property type="nucleotide sequence ID" value="XM_064846050.1"/>
</dbReference>